<dbReference type="InterPro" id="IPR026444">
    <property type="entry name" value="Secre_tail"/>
</dbReference>
<keyword evidence="1 2" id="KW-0732">Signal</keyword>
<comment type="caution">
    <text evidence="4">The sequence shown here is derived from an EMBL/GenBank/DDBJ whole genome shotgun (WGS) entry which is preliminary data.</text>
</comment>
<dbReference type="Proteomes" id="UP000660070">
    <property type="component" value="Unassembled WGS sequence"/>
</dbReference>
<evidence type="ECO:0000313" key="4">
    <source>
        <dbReference type="EMBL" id="MBF8458278.1"/>
    </source>
</evidence>
<sequence>MKKFTLLLLTACNLLMFSQNTRNSDVQNTTQKPPVVYNTPTKPYVTLAAYNAAFNSQNINAPLLYGQFPPIGTSTITSQQFEAANAQYNSNAADDFTVPAGKSWQVSAIYVRGYSISPVYPTSYKVTFYTNTGSNLPGTIIRTENVILAAGSNSPTLPLATALSLAAGKYWVSVQAVLDFAGGGQWYWETYSDSSTLSSPYAWTNPGNGFGTPCNTVWNTGSICIPGQLKDLAFSLDGIESNSTAATCKTYVARIVSTDPTETTRLYRDAVPSVCGTAKVYPTPAFAGNYHYRSYTIQNTLPTTNCVTVNLTNTDAVNQVHLVAYSGTFNPANIALNYMGDSGTSSVGGSVATMSITMPANSTMVIVANEATANSTFTGDYTLDVLSTNCGGILRTGETGGKSVNVYPNPVKTVLFVNGMKVNDAKVYDASGKLVPVKTSENQINVEGLTKGNYLLQMNDKDGNTTTTKFIKK</sequence>
<name>A0ABS0FEZ3_9FLAO</name>
<proteinExistence type="predicted"/>
<protein>
    <submittedName>
        <fullName evidence="4">T9SS type A sorting domain-containing protein</fullName>
    </submittedName>
</protein>
<evidence type="ECO:0000256" key="1">
    <source>
        <dbReference type="ARBA" id="ARBA00022729"/>
    </source>
</evidence>
<organism evidence="4 5">
    <name type="scientific">Kaistella gelatinilytica</name>
    <dbReference type="NCBI Taxonomy" id="2787636"/>
    <lineage>
        <taxon>Bacteria</taxon>
        <taxon>Pseudomonadati</taxon>
        <taxon>Bacteroidota</taxon>
        <taxon>Flavobacteriia</taxon>
        <taxon>Flavobacteriales</taxon>
        <taxon>Weeksellaceae</taxon>
        <taxon>Chryseobacterium group</taxon>
        <taxon>Kaistella</taxon>
    </lineage>
</organism>
<evidence type="ECO:0000256" key="2">
    <source>
        <dbReference type="SAM" id="SignalP"/>
    </source>
</evidence>
<feature type="domain" description="Secretion system C-terminal sorting" evidence="3">
    <location>
        <begin position="406"/>
        <end position="471"/>
    </location>
</feature>
<feature type="signal peptide" evidence="2">
    <location>
        <begin position="1"/>
        <end position="23"/>
    </location>
</feature>
<gene>
    <name evidence="4" type="ORF">IV494_13925</name>
</gene>
<evidence type="ECO:0000313" key="5">
    <source>
        <dbReference type="Proteomes" id="UP000660070"/>
    </source>
</evidence>
<evidence type="ECO:0000259" key="3">
    <source>
        <dbReference type="Pfam" id="PF18962"/>
    </source>
</evidence>
<feature type="chain" id="PRO_5046542280" evidence="2">
    <location>
        <begin position="24"/>
        <end position="473"/>
    </location>
</feature>
<accession>A0ABS0FEZ3</accession>
<dbReference type="NCBIfam" id="TIGR04183">
    <property type="entry name" value="Por_Secre_tail"/>
    <property type="match status" value="1"/>
</dbReference>
<reference evidence="4 5" key="1">
    <citation type="submission" date="2020-11" db="EMBL/GenBank/DDBJ databases">
        <title>Kaistella gelatinilytica sp. nov., a flavobacterium isolated from Antarctic Soil.</title>
        <authorList>
            <person name="Li J."/>
        </authorList>
    </citation>
    <scope>NUCLEOTIDE SEQUENCE [LARGE SCALE GENOMIC DNA]</scope>
    <source>
        <strain evidence="4 5">G5-32</strain>
    </source>
</reference>
<dbReference type="Pfam" id="PF18962">
    <property type="entry name" value="Por_Secre_tail"/>
    <property type="match status" value="1"/>
</dbReference>
<keyword evidence="5" id="KW-1185">Reference proteome</keyword>
<dbReference type="EMBL" id="JADPVI010000004">
    <property type="protein sequence ID" value="MBF8458278.1"/>
    <property type="molecule type" value="Genomic_DNA"/>
</dbReference>
<dbReference type="RefSeq" id="WP_196080710.1">
    <property type="nucleotide sequence ID" value="NZ_JADPVI010000004.1"/>
</dbReference>